<reference evidence="3" key="1">
    <citation type="submission" date="2016-10" db="EMBL/GenBank/DDBJ databases">
        <authorList>
            <person name="Varghese N."/>
            <person name="Submissions S."/>
        </authorList>
    </citation>
    <scope>NUCLEOTIDE SEQUENCE [LARGE SCALE GENOMIC DNA]</scope>
    <source>
        <strain evidence="3">JCM 14963</strain>
    </source>
</reference>
<keyword evidence="1" id="KW-0472">Membrane</keyword>
<feature type="transmembrane region" description="Helical" evidence="1">
    <location>
        <begin position="243"/>
        <end position="272"/>
    </location>
</feature>
<dbReference type="STRING" id="472181.SAMN05216271_3581"/>
<accession>A0A1H1XLY7</accession>
<evidence type="ECO:0000313" key="3">
    <source>
        <dbReference type="Proteomes" id="UP000243413"/>
    </source>
</evidence>
<dbReference type="RefSeq" id="WP_092288176.1">
    <property type="nucleotide sequence ID" value="NZ_LT629763.1"/>
</dbReference>
<organism evidence="2 3">
    <name type="scientific">Halopseudomonas sabulinigri</name>
    <dbReference type="NCBI Taxonomy" id="472181"/>
    <lineage>
        <taxon>Bacteria</taxon>
        <taxon>Pseudomonadati</taxon>
        <taxon>Pseudomonadota</taxon>
        <taxon>Gammaproteobacteria</taxon>
        <taxon>Pseudomonadales</taxon>
        <taxon>Pseudomonadaceae</taxon>
        <taxon>Halopseudomonas</taxon>
    </lineage>
</organism>
<keyword evidence="1" id="KW-1133">Transmembrane helix</keyword>
<gene>
    <name evidence="2" type="ORF">SAMN05216271_3581</name>
</gene>
<protein>
    <submittedName>
        <fullName evidence="2">Uncharacterized protein</fullName>
    </submittedName>
</protein>
<dbReference type="EMBL" id="LT629763">
    <property type="protein sequence ID" value="SDT09809.1"/>
    <property type="molecule type" value="Genomic_DNA"/>
</dbReference>
<dbReference type="AlphaFoldDB" id="A0A1H1XLY7"/>
<evidence type="ECO:0000313" key="2">
    <source>
        <dbReference type="EMBL" id="SDT09809.1"/>
    </source>
</evidence>
<sequence length="617" mass="65900">MKSDDKKLSWGRALQKKILAGADRASEAVGKAGGAAGDVLQKIDQTHGITEKTKQAGGRATEHLRALDQRYGLKDQVGKAGGYIGTASSNVANSGKALAKKTGAQELTDKAMQQAQKRLLEPAKRTIKKSGADLTMAEALKKLELQYGATRETIKPYFAAEAPQELLVNTRKELSKVSACLMQISSSDSDKLASQFSNAVLAKVSGAVASGSLIALVATYGTAGTGTAIASLSGAAATNATLAWVGGLLGGGMATGVVLTGGIGLVAGLAAYKLLSSERRSFESLSEVEQRIVQTCWLTMAMIDEYLTSSSEQFTEWQAEELLENVLRPLLDELQSHRDMICTNLDGKHAVALRQHVITDFRRVVIGGFESFIEDYPFKGFPRAEFVIGGVFYALLTQTAVGSDLESQLVLDALRRSNHQLSDASENELGDYLRDFSPEALRGLSSNVKGIYHELLYVHNYNATHTDTQAEVFGDTNNPGADVQIRNVDTGEIVEEFQLKAVMDAAKIELHLEKYPDISVLATNEVAGQQMDPRVGTSGHDNETLQAQVELDMSAMADNSFGDRAGDAALLAAGIASTQELMEMLRGERSFPDASANVFKGTGVASAATVLTAYLFG</sequence>
<keyword evidence="1" id="KW-0812">Transmembrane</keyword>
<name>A0A1H1XLY7_9GAMM</name>
<proteinExistence type="predicted"/>
<evidence type="ECO:0000256" key="1">
    <source>
        <dbReference type="SAM" id="Phobius"/>
    </source>
</evidence>
<dbReference type="Proteomes" id="UP000243413">
    <property type="component" value="Chromosome I"/>
</dbReference>
<dbReference type="OrthoDB" id="1415778at2"/>